<evidence type="ECO:0000256" key="1">
    <source>
        <dbReference type="ARBA" id="ARBA00004123"/>
    </source>
</evidence>
<dbReference type="InterPro" id="IPR017970">
    <property type="entry name" value="Homeobox_CS"/>
</dbReference>
<dbReference type="OrthoDB" id="6159439at2759"/>
<evidence type="ECO:0000313" key="10">
    <source>
        <dbReference type="EnsemblMetazoa" id="CapteP127728"/>
    </source>
</evidence>
<dbReference type="Proteomes" id="UP000014760">
    <property type="component" value="Unassembled WGS sequence"/>
</dbReference>
<dbReference type="GO" id="GO:0048663">
    <property type="term" value="P:neuron fate commitment"/>
    <property type="evidence" value="ECO:0007669"/>
    <property type="project" value="UniProtKB-ARBA"/>
</dbReference>
<dbReference type="Pfam" id="PF00046">
    <property type="entry name" value="Homeodomain"/>
    <property type="match status" value="1"/>
</dbReference>
<dbReference type="InterPro" id="IPR001356">
    <property type="entry name" value="HD"/>
</dbReference>
<dbReference type="GO" id="GO:0005634">
    <property type="term" value="C:nucleus"/>
    <property type="evidence" value="ECO:0007669"/>
    <property type="project" value="UniProtKB-SubCell"/>
</dbReference>
<reference evidence="10" key="3">
    <citation type="submission" date="2015-06" db="UniProtKB">
        <authorList>
            <consortium name="EnsemblMetazoa"/>
        </authorList>
    </citation>
    <scope>IDENTIFICATION</scope>
</reference>
<dbReference type="PRINTS" id="PR00024">
    <property type="entry name" value="HOMEOBOX"/>
</dbReference>
<dbReference type="FunFam" id="1.10.10.60:FF:000417">
    <property type="entry name" value="Even-skipped homeobox 1"/>
    <property type="match status" value="1"/>
</dbReference>
<dbReference type="InterPro" id="IPR050848">
    <property type="entry name" value="Homeobox_TF"/>
</dbReference>
<dbReference type="STRING" id="283909.R7UX36"/>
<dbReference type="EMBL" id="KB299468">
    <property type="protein sequence ID" value="ELU07966.1"/>
    <property type="molecule type" value="Genomic_DNA"/>
</dbReference>
<keyword evidence="11" id="KW-1185">Reference proteome</keyword>
<evidence type="ECO:0000256" key="3">
    <source>
        <dbReference type="ARBA" id="ARBA00023125"/>
    </source>
</evidence>
<evidence type="ECO:0000259" key="8">
    <source>
        <dbReference type="PROSITE" id="PS50071"/>
    </source>
</evidence>
<keyword evidence="2" id="KW-0217">Developmental protein</keyword>
<feature type="DNA-binding region" description="Homeobox" evidence="6">
    <location>
        <begin position="9"/>
        <end position="68"/>
    </location>
</feature>
<name>R7UX36_CAPTE</name>
<reference evidence="11" key="1">
    <citation type="submission" date="2012-12" db="EMBL/GenBank/DDBJ databases">
        <authorList>
            <person name="Hellsten U."/>
            <person name="Grimwood J."/>
            <person name="Chapman J.A."/>
            <person name="Shapiro H."/>
            <person name="Aerts A."/>
            <person name="Otillar R.P."/>
            <person name="Terry A.Y."/>
            <person name="Boore J.L."/>
            <person name="Simakov O."/>
            <person name="Marletaz F."/>
            <person name="Cho S.-J."/>
            <person name="Edsinger-Gonzales E."/>
            <person name="Havlak P."/>
            <person name="Kuo D.-H."/>
            <person name="Larsson T."/>
            <person name="Lv J."/>
            <person name="Arendt D."/>
            <person name="Savage R."/>
            <person name="Osoegawa K."/>
            <person name="de Jong P."/>
            <person name="Lindberg D.R."/>
            <person name="Seaver E.C."/>
            <person name="Weisblat D.A."/>
            <person name="Putnam N.H."/>
            <person name="Grigoriev I.V."/>
            <person name="Rokhsar D.S."/>
        </authorList>
    </citation>
    <scope>NUCLEOTIDE SEQUENCE</scope>
    <source>
        <strain evidence="11">I ESC-2004</strain>
    </source>
</reference>
<comment type="subcellular location">
    <subcellularLocation>
        <location evidence="1 6 7">Nucleus</location>
    </subcellularLocation>
</comment>
<keyword evidence="5 6" id="KW-0539">Nucleus</keyword>
<dbReference type="PANTHER" id="PTHR24333:SF8">
    <property type="entry name" value="HOMEOBOX PROTEIN CEH-62"/>
    <property type="match status" value="1"/>
</dbReference>
<dbReference type="InterPro" id="IPR020479">
    <property type="entry name" value="HD_metazoa"/>
</dbReference>
<dbReference type="CDD" id="cd00086">
    <property type="entry name" value="homeodomain"/>
    <property type="match status" value="1"/>
</dbReference>
<evidence type="ECO:0000313" key="11">
    <source>
        <dbReference type="Proteomes" id="UP000014760"/>
    </source>
</evidence>
<keyword evidence="4 6" id="KW-0371">Homeobox</keyword>
<dbReference type="PRINTS" id="PR00031">
    <property type="entry name" value="HTHREPRESSR"/>
</dbReference>
<dbReference type="PROSITE" id="PS50071">
    <property type="entry name" value="HOMEOBOX_2"/>
    <property type="match status" value="1"/>
</dbReference>
<dbReference type="HOGENOM" id="CLU_049543_10_0_1"/>
<dbReference type="Gene3D" id="1.10.10.60">
    <property type="entry name" value="Homeodomain-like"/>
    <property type="match status" value="1"/>
</dbReference>
<dbReference type="SMART" id="SM00389">
    <property type="entry name" value="HOX"/>
    <property type="match status" value="1"/>
</dbReference>
<evidence type="ECO:0000256" key="6">
    <source>
        <dbReference type="PROSITE-ProRule" id="PRU00108"/>
    </source>
</evidence>
<gene>
    <name evidence="9" type="ORF">CAPTEDRAFT_127728</name>
</gene>
<protein>
    <recommendedName>
        <fullName evidence="8">Homeobox domain-containing protein</fullName>
    </recommendedName>
</protein>
<dbReference type="PROSITE" id="PS00027">
    <property type="entry name" value="HOMEOBOX_1"/>
    <property type="match status" value="1"/>
</dbReference>
<keyword evidence="3 6" id="KW-0238">DNA-binding</keyword>
<dbReference type="GO" id="GO:0003677">
    <property type="term" value="F:DNA binding"/>
    <property type="evidence" value="ECO:0007669"/>
    <property type="project" value="UniProtKB-UniRule"/>
</dbReference>
<dbReference type="InterPro" id="IPR000047">
    <property type="entry name" value="HTH_motif"/>
</dbReference>
<evidence type="ECO:0000256" key="7">
    <source>
        <dbReference type="RuleBase" id="RU000682"/>
    </source>
</evidence>
<dbReference type="GO" id="GO:0000981">
    <property type="term" value="F:DNA-binding transcription factor activity, RNA polymerase II-specific"/>
    <property type="evidence" value="ECO:0007669"/>
    <property type="project" value="InterPro"/>
</dbReference>
<reference evidence="9 11" key="2">
    <citation type="journal article" date="2013" name="Nature">
        <title>Insights into bilaterian evolution from three spiralian genomes.</title>
        <authorList>
            <person name="Simakov O."/>
            <person name="Marletaz F."/>
            <person name="Cho S.J."/>
            <person name="Edsinger-Gonzales E."/>
            <person name="Havlak P."/>
            <person name="Hellsten U."/>
            <person name="Kuo D.H."/>
            <person name="Larsson T."/>
            <person name="Lv J."/>
            <person name="Arendt D."/>
            <person name="Savage R."/>
            <person name="Osoegawa K."/>
            <person name="de Jong P."/>
            <person name="Grimwood J."/>
            <person name="Chapman J.A."/>
            <person name="Shapiro H."/>
            <person name="Aerts A."/>
            <person name="Otillar R.P."/>
            <person name="Terry A.Y."/>
            <person name="Boore J.L."/>
            <person name="Grigoriev I.V."/>
            <person name="Lindberg D.R."/>
            <person name="Seaver E.C."/>
            <person name="Weisblat D.A."/>
            <person name="Putnam N.H."/>
            <person name="Rokhsar D.S."/>
        </authorList>
    </citation>
    <scope>NUCLEOTIDE SEQUENCE</scope>
    <source>
        <strain evidence="9 11">I ESC-2004</strain>
    </source>
</reference>
<dbReference type="EnsemblMetazoa" id="CapteT127728">
    <property type="protein sequence ID" value="CapteP127728"/>
    <property type="gene ID" value="CapteG127728"/>
</dbReference>
<accession>R7UX36</accession>
<evidence type="ECO:0000313" key="9">
    <source>
        <dbReference type="EMBL" id="ELU07966.1"/>
    </source>
</evidence>
<dbReference type="PANTHER" id="PTHR24333">
    <property type="entry name" value="HOMEO BOX HB9 LIKE A-RELATED"/>
    <property type="match status" value="1"/>
</dbReference>
<evidence type="ECO:0000256" key="4">
    <source>
        <dbReference type="ARBA" id="ARBA00023155"/>
    </source>
</evidence>
<organism evidence="9">
    <name type="scientific">Capitella teleta</name>
    <name type="common">Polychaete worm</name>
    <dbReference type="NCBI Taxonomy" id="283909"/>
    <lineage>
        <taxon>Eukaryota</taxon>
        <taxon>Metazoa</taxon>
        <taxon>Spiralia</taxon>
        <taxon>Lophotrochozoa</taxon>
        <taxon>Annelida</taxon>
        <taxon>Polychaeta</taxon>
        <taxon>Sedentaria</taxon>
        <taxon>Scolecida</taxon>
        <taxon>Capitellidae</taxon>
        <taxon>Capitella</taxon>
    </lineage>
</organism>
<dbReference type="InterPro" id="IPR009057">
    <property type="entry name" value="Homeodomain-like_sf"/>
</dbReference>
<evidence type="ECO:0000256" key="2">
    <source>
        <dbReference type="ARBA" id="ARBA00022473"/>
    </source>
</evidence>
<feature type="non-terminal residue" evidence="9">
    <location>
        <position position="1"/>
    </location>
</feature>
<proteinExistence type="predicted"/>
<dbReference type="AlphaFoldDB" id="R7UX36"/>
<dbReference type="EMBL" id="AMQN01006893">
    <property type="status" value="NOT_ANNOTATED_CDS"/>
    <property type="molecule type" value="Genomic_DNA"/>
</dbReference>
<sequence>RRRRKESSCRRQRTTFTSEQTLKLELEYQRMEYITRPRRFELAELLNLTETQIKIWYQNRRAKDKRIEKAQMDQHFR</sequence>
<dbReference type="SUPFAM" id="SSF46689">
    <property type="entry name" value="Homeodomain-like"/>
    <property type="match status" value="1"/>
</dbReference>
<feature type="domain" description="Homeobox" evidence="8">
    <location>
        <begin position="7"/>
        <end position="67"/>
    </location>
</feature>
<evidence type="ECO:0000256" key="5">
    <source>
        <dbReference type="ARBA" id="ARBA00023242"/>
    </source>
</evidence>